<evidence type="ECO:0000313" key="2">
    <source>
        <dbReference type="EMBL" id="MDS0299376.1"/>
    </source>
</evidence>
<sequence>MGTNRIELDDEAYDLLKAERRDDESFSDAVKRIIAEVTSDWRHSIGTYEGDIDEFVNAAQRSREATSYGLARRQEEANKLFEELSDINESREDDTES</sequence>
<proteinExistence type="predicted"/>
<protein>
    <submittedName>
        <fullName evidence="2">Antitoxin VapB family protein</fullName>
    </submittedName>
</protein>
<evidence type="ECO:0000256" key="1">
    <source>
        <dbReference type="ARBA" id="ARBA00022649"/>
    </source>
</evidence>
<dbReference type="EMBL" id="JAMQOP010000002">
    <property type="protein sequence ID" value="MDS0299376.1"/>
    <property type="molecule type" value="Genomic_DNA"/>
</dbReference>
<comment type="caution">
    <text evidence="2">The sequence shown here is derived from an EMBL/GenBank/DDBJ whole genome shotgun (WGS) entry which is preliminary data.</text>
</comment>
<organism evidence="2 3">
    <name type="scientific">Halogeometricum salsisoli</name>
    <dbReference type="NCBI Taxonomy" id="2950536"/>
    <lineage>
        <taxon>Archaea</taxon>
        <taxon>Methanobacteriati</taxon>
        <taxon>Methanobacteriota</taxon>
        <taxon>Stenosarchaea group</taxon>
        <taxon>Halobacteria</taxon>
        <taxon>Halobacteriales</taxon>
        <taxon>Haloferacaceae</taxon>
        <taxon>Halogeometricum</taxon>
    </lineage>
</organism>
<dbReference type="RefSeq" id="WP_310924233.1">
    <property type="nucleotide sequence ID" value="NZ_JAMQOP010000002.1"/>
</dbReference>
<keyword evidence="3" id="KW-1185">Reference proteome</keyword>
<gene>
    <name evidence="2" type="ORF">NDI76_11545</name>
</gene>
<name>A0ABU2GFZ0_9EURY</name>
<keyword evidence="1" id="KW-1277">Toxin-antitoxin system</keyword>
<dbReference type="Proteomes" id="UP001257060">
    <property type="component" value="Unassembled WGS sequence"/>
</dbReference>
<reference evidence="2 3" key="1">
    <citation type="submission" date="2022-06" db="EMBL/GenBank/DDBJ databases">
        <title>Halogeometricum sp. a new haloarchaeum isolate from saline soil.</title>
        <authorList>
            <person name="Strakova D."/>
            <person name="Galisteo C."/>
            <person name="Sanchez-Porro C."/>
            <person name="Ventosa A."/>
        </authorList>
    </citation>
    <scope>NUCLEOTIDE SEQUENCE [LARGE SCALE GENOMIC DNA]</scope>
    <source>
        <strain evidence="2 3">S1BR25-6</strain>
    </source>
</reference>
<dbReference type="Pfam" id="PF02697">
    <property type="entry name" value="VAPB_antitox"/>
    <property type="match status" value="1"/>
</dbReference>
<dbReference type="InterPro" id="IPR003847">
    <property type="entry name" value="Put_antitoxin"/>
</dbReference>
<accession>A0ABU2GFZ0</accession>
<evidence type="ECO:0000313" key="3">
    <source>
        <dbReference type="Proteomes" id="UP001257060"/>
    </source>
</evidence>